<reference evidence="1" key="2">
    <citation type="submission" date="2020-09" db="EMBL/GenBank/DDBJ databases">
        <authorList>
            <person name="Sun Q."/>
            <person name="Zhou Y."/>
        </authorList>
    </citation>
    <scope>NUCLEOTIDE SEQUENCE</scope>
    <source>
        <strain evidence="1">CGMCC 1.15448</strain>
    </source>
</reference>
<evidence type="ECO:0000313" key="1">
    <source>
        <dbReference type="EMBL" id="GGA91993.1"/>
    </source>
</evidence>
<reference evidence="1" key="1">
    <citation type="journal article" date="2014" name="Int. J. Syst. Evol. Microbiol.">
        <title>Complete genome sequence of Corynebacterium casei LMG S-19264T (=DSM 44701T), isolated from a smear-ripened cheese.</title>
        <authorList>
            <consortium name="US DOE Joint Genome Institute (JGI-PGF)"/>
            <person name="Walter F."/>
            <person name="Albersmeier A."/>
            <person name="Kalinowski J."/>
            <person name="Ruckert C."/>
        </authorList>
    </citation>
    <scope>NUCLEOTIDE SEQUENCE</scope>
    <source>
        <strain evidence="1">CGMCC 1.15448</strain>
    </source>
</reference>
<name>A0A8J2UAY2_9BACT</name>
<comment type="caution">
    <text evidence="1">The sequence shown here is derived from an EMBL/GenBank/DDBJ whole genome shotgun (WGS) entry which is preliminary data.</text>
</comment>
<protein>
    <submittedName>
        <fullName evidence="1">Uncharacterized protein</fullName>
    </submittedName>
</protein>
<keyword evidence="2" id="KW-1185">Reference proteome</keyword>
<dbReference type="EMBL" id="BMJC01000001">
    <property type="protein sequence ID" value="GGA91993.1"/>
    <property type="molecule type" value="Genomic_DNA"/>
</dbReference>
<sequence length="302" mass="34786">MANYLPVEGGSIYMPIDSITPLGNLIERLYGNWQLIETGKAYWIGYTNDMFSIAARGDNAIGPLINLVENSANDKAKLGAIYTIHLIGIKRKIVGRFEEKFADTNARKALLYLLKYPDWQPTIMELLIKDPWKSDVPDLIRCLHTSDSDCWAVVDGLSQYELENTPFRQKIPDNLRNIVLKLRYRNPEVLESNFDFEGQMQEVLDSLIALKNDSIIVERSLLNRPLWGNMRYKLGQALPGDRFLKLSVGDFLDSWAFRIFKELGNKLQYYVENGKLYICSAESAKKRWIDWWAKSASTFDKK</sequence>
<gene>
    <name evidence="1" type="ORF">GCM10011511_14240</name>
</gene>
<dbReference type="AlphaFoldDB" id="A0A8J2UAY2"/>
<accession>A0A8J2UAY2</accession>
<evidence type="ECO:0000313" key="2">
    <source>
        <dbReference type="Proteomes" id="UP000607559"/>
    </source>
</evidence>
<dbReference type="Proteomes" id="UP000607559">
    <property type="component" value="Unassembled WGS sequence"/>
</dbReference>
<proteinExistence type="predicted"/>
<organism evidence="1 2">
    <name type="scientific">Puia dinghuensis</name>
    <dbReference type="NCBI Taxonomy" id="1792502"/>
    <lineage>
        <taxon>Bacteria</taxon>
        <taxon>Pseudomonadati</taxon>
        <taxon>Bacteroidota</taxon>
        <taxon>Chitinophagia</taxon>
        <taxon>Chitinophagales</taxon>
        <taxon>Chitinophagaceae</taxon>
        <taxon>Puia</taxon>
    </lineage>
</organism>